<accession>A0A348W7C0</accession>
<name>A0A348W7C0_9RHOB</name>
<evidence type="ECO:0000313" key="3">
    <source>
        <dbReference type="Proteomes" id="UP000264719"/>
    </source>
</evidence>
<keyword evidence="1" id="KW-0812">Transmembrane</keyword>
<keyword evidence="1" id="KW-0472">Membrane</keyword>
<organism evidence="2 3">
    <name type="scientific">Roseovarius nubinhibens</name>
    <dbReference type="NCBI Taxonomy" id="314263"/>
    <lineage>
        <taxon>Bacteria</taxon>
        <taxon>Pseudomonadati</taxon>
        <taxon>Pseudomonadota</taxon>
        <taxon>Alphaproteobacteria</taxon>
        <taxon>Rhodobacterales</taxon>
        <taxon>Roseobacteraceae</taxon>
        <taxon>Roseovarius</taxon>
    </lineage>
</organism>
<comment type="caution">
    <text evidence="2">The sequence shown here is derived from an EMBL/GenBank/DDBJ whole genome shotgun (WGS) entry which is preliminary data.</text>
</comment>
<dbReference type="Proteomes" id="UP000264719">
    <property type="component" value="Unassembled WGS sequence"/>
</dbReference>
<keyword evidence="1" id="KW-1133">Transmembrane helix</keyword>
<protein>
    <submittedName>
        <fullName evidence="2">Uncharacterized protein</fullName>
    </submittedName>
</protein>
<sequence>MIDQAVFDARVSRLEDALHKKCGVGGRDLRAKLRRAGRRLPKRVQKAGRMLTEAQARRGIPKLWLQVDGEETDRAFDTFDRHLETVNPVERRKGLALALTGTIVFNLLLVLGFLILVLKWQDLI</sequence>
<proteinExistence type="predicted"/>
<dbReference type="AlphaFoldDB" id="A0A348W7C0"/>
<reference evidence="2 3" key="1">
    <citation type="journal article" date="2018" name="Nat. Biotechnol.">
        <title>A standardized bacterial taxonomy based on genome phylogeny substantially revises the tree of life.</title>
        <authorList>
            <person name="Parks D.H."/>
            <person name="Chuvochina M."/>
            <person name="Waite D.W."/>
            <person name="Rinke C."/>
            <person name="Skarshewski A."/>
            <person name="Chaumeil P.A."/>
            <person name="Hugenholtz P."/>
        </authorList>
    </citation>
    <scope>NUCLEOTIDE SEQUENCE [LARGE SCALE GENOMIC DNA]</scope>
    <source>
        <strain evidence="2">UBA9169</strain>
    </source>
</reference>
<dbReference type="RefSeq" id="WP_339854809.1">
    <property type="nucleotide sequence ID" value="NZ_CAXAXR010000013.1"/>
</dbReference>
<evidence type="ECO:0000256" key="1">
    <source>
        <dbReference type="SAM" id="Phobius"/>
    </source>
</evidence>
<evidence type="ECO:0000313" key="2">
    <source>
        <dbReference type="EMBL" id="HAR50432.1"/>
    </source>
</evidence>
<dbReference type="EMBL" id="DMVW01000013">
    <property type="protein sequence ID" value="HAR50432.1"/>
    <property type="molecule type" value="Genomic_DNA"/>
</dbReference>
<gene>
    <name evidence="2" type="ORF">DCS45_00970</name>
</gene>
<feature type="transmembrane region" description="Helical" evidence="1">
    <location>
        <begin position="95"/>
        <end position="118"/>
    </location>
</feature>